<evidence type="ECO:0000313" key="1">
    <source>
        <dbReference type="EMBL" id="KZC93906.1"/>
    </source>
</evidence>
<accession>A0A154UXV4</accession>
<organism evidence="1 2">
    <name type="scientific">Clavibacter tessellarius</name>
    <dbReference type="NCBI Taxonomy" id="31965"/>
    <lineage>
        <taxon>Bacteria</taxon>
        <taxon>Bacillati</taxon>
        <taxon>Actinomycetota</taxon>
        <taxon>Actinomycetes</taxon>
        <taxon>Micrococcales</taxon>
        <taxon>Microbacteriaceae</taxon>
        <taxon>Clavibacter</taxon>
    </lineage>
</organism>
<dbReference type="EMBL" id="LQXA01000053">
    <property type="protein sequence ID" value="KZC93906.1"/>
    <property type="molecule type" value="Genomic_DNA"/>
</dbReference>
<dbReference type="PIRSF" id="PIRSF008502">
    <property type="entry name" value="UCP008502"/>
    <property type="match status" value="1"/>
</dbReference>
<proteinExistence type="predicted"/>
<name>A0A154UXV4_9MICO</name>
<sequence>MERSVVLLRGINVGRAKQVPMSALTQALEGLGYTGVRTHLRSGNAVVDHVRPAGRGAAVAIEDAVRLATGVTADVHVVGAVDFRAIASAIPFAGVADDPSLLLVSFLDRPLRPAPAPPSAEGIAPDLVRVAERAVYSWHPDGVSRSRIPASFWRGLGASVTARNARTVAALVALLDG</sequence>
<evidence type="ECO:0008006" key="3">
    <source>
        <dbReference type="Google" id="ProtNLM"/>
    </source>
</evidence>
<reference evidence="1 2" key="1">
    <citation type="submission" date="2016-01" db="EMBL/GenBank/DDBJ databases">
        <title>Draft genome sequence of Clavibacter michiganensis subsp. tessellarius DOAB 609.</title>
        <authorList>
            <person name="Tambong J.T."/>
        </authorList>
    </citation>
    <scope>NUCLEOTIDE SEQUENCE [LARGE SCALE GENOMIC DNA]</scope>
    <source>
        <strain evidence="1 2">DOAB 609</strain>
    </source>
</reference>
<dbReference type="AlphaFoldDB" id="A0A154UXV4"/>
<dbReference type="PANTHER" id="PTHR36439:SF1">
    <property type="entry name" value="DUF1697 DOMAIN-CONTAINING PROTEIN"/>
    <property type="match status" value="1"/>
</dbReference>
<dbReference type="InterPro" id="IPR012545">
    <property type="entry name" value="DUF1697"/>
</dbReference>
<evidence type="ECO:0000313" key="2">
    <source>
        <dbReference type="Proteomes" id="UP000076218"/>
    </source>
</evidence>
<dbReference type="STRING" id="31965.AWH51_00620"/>
<gene>
    <name evidence="1" type="ORF">AWH51_00620</name>
</gene>
<dbReference type="RefSeq" id="WP_063072724.1">
    <property type="nucleotide sequence ID" value="NZ_LQXA01000053.1"/>
</dbReference>
<dbReference type="Pfam" id="PF08002">
    <property type="entry name" value="DUF1697"/>
    <property type="match status" value="1"/>
</dbReference>
<dbReference type="PANTHER" id="PTHR36439">
    <property type="entry name" value="BLL4334 PROTEIN"/>
    <property type="match status" value="1"/>
</dbReference>
<protein>
    <recommendedName>
        <fullName evidence="3">DUF1697 domain-containing protein</fullName>
    </recommendedName>
</protein>
<dbReference type="OrthoDB" id="9806494at2"/>
<dbReference type="Proteomes" id="UP000076218">
    <property type="component" value="Unassembled WGS sequence"/>
</dbReference>
<comment type="caution">
    <text evidence="1">The sequence shown here is derived from an EMBL/GenBank/DDBJ whole genome shotgun (WGS) entry which is preliminary data.</text>
</comment>
<dbReference type="SUPFAM" id="SSF160379">
    <property type="entry name" value="SP0830-like"/>
    <property type="match status" value="1"/>
</dbReference>
<dbReference type="Gene3D" id="3.30.70.1280">
    <property type="entry name" value="SP0830-like domains"/>
    <property type="match status" value="1"/>
</dbReference>